<proteinExistence type="predicted"/>
<dbReference type="RefSeq" id="WP_074718679.1">
    <property type="nucleotide sequence ID" value="NZ_FNWV01000015.1"/>
</dbReference>
<feature type="binding site" evidence="3">
    <location>
        <position position="127"/>
    </location>
    <ligand>
        <name>a divalent metal cation</name>
        <dbReference type="ChEBI" id="CHEBI:60240"/>
        <label>2</label>
    </ligand>
</feature>
<dbReference type="Proteomes" id="UP000183190">
    <property type="component" value="Unassembled WGS sequence"/>
</dbReference>
<dbReference type="GO" id="GO:0016788">
    <property type="term" value="F:hydrolase activity, acting on ester bonds"/>
    <property type="evidence" value="ECO:0007669"/>
    <property type="project" value="InterPro"/>
</dbReference>
<feature type="binding site" evidence="3">
    <location>
        <position position="203"/>
    </location>
    <ligand>
        <name>a divalent metal cation</name>
        <dbReference type="ChEBI" id="CHEBI:60240"/>
        <label>1</label>
    </ligand>
</feature>
<dbReference type="Pfam" id="PF01026">
    <property type="entry name" value="TatD_DNase"/>
    <property type="match status" value="1"/>
</dbReference>
<dbReference type="PROSITE" id="PS01090">
    <property type="entry name" value="TATD_2"/>
    <property type="match status" value="1"/>
</dbReference>
<dbReference type="InterPro" id="IPR018228">
    <property type="entry name" value="DNase_TatD-rel_CS"/>
</dbReference>
<gene>
    <name evidence="4" type="ORF">SAMN02910265_02917</name>
</gene>
<dbReference type="PANTHER" id="PTHR46124">
    <property type="entry name" value="D-AMINOACYL-TRNA DEACYLASE"/>
    <property type="match status" value="1"/>
</dbReference>
<feature type="binding site" evidence="3">
    <location>
        <position position="91"/>
    </location>
    <ligand>
        <name>a divalent metal cation</name>
        <dbReference type="ChEBI" id="CHEBI:60240"/>
        <label>1</label>
    </ligand>
</feature>
<feature type="binding site" evidence="3">
    <location>
        <position position="152"/>
    </location>
    <ligand>
        <name>a divalent metal cation</name>
        <dbReference type="ChEBI" id="CHEBI:60240"/>
        <label>2</label>
    </ligand>
</feature>
<dbReference type="GO" id="GO:0046872">
    <property type="term" value="F:metal ion binding"/>
    <property type="evidence" value="ECO:0007669"/>
    <property type="project" value="UniProtKB-KW"/>
</dbReference>
<dbReference type="InterPro" id="IPR032466">
    <property type="entry name" value="Metal_Hydrolase"/>
</dbReference>
<dbReference type="InterPro" id="IPR001130">
    <property type="entry name" value="TatD-like"/>
</dbReference>
<dbReference type="OrthoDB" id="9810005at2"/>
<dbReference type="SUPFAM" id="SSF51556">
    <property type="entry name" value="Metallo-dependent hydrolases"/>
    <property type="match status" value="1"/>
</dbReference>
<sequence>MKYYDIGLNLFCKQFREPEKIINDAAAEQVGCILTGSDMKSSESVNKFVKAHECYGTCGIHPHSADSAKVEDFQRIREIVSSNDKIVAVGECGLDFDRMFSTRENQIRCFEHHIKIAEELDKPLFLHEREAADDFIQRFKKHGDICKRSVVHCFTGDKDTLKRYLDMGFYIGITGWICDERRGGSLREAVKLIPLDKIMAETDAPYLTPRNIKGLDRTNVPQNIKYVVAELARNMRVSEKELTSALKENTKRFFGI</sequence>
<reference evidence="4 5" key="1">
    <citation type="submission" date="2016-10" db="EMBL/GenBank/DDBJ databases">
        <authorList>
            <person name="de Groot N.N."/>
        </authorList>
    </citation>
    <scope>NUCLEOTIDE SEQUENCE [LARGE SCALE GENOMIC DNA]</scope>
    <source>
        <strain evidence="4 5">YAD2003</strain>
    </source>
</reference>
<dbReference type="PIRSF" id="PIRSF005902">
    <property type="entry name" value="DNase_TatD"/>
    <property type="match status" value="1"/>
</dbReference>
<dbReference type="EMBL" id="FNWV01000015">
    <property type="protein sequence ID" value="SEH82833.1"/>
    <property type="molecule type" value="Genomic_DNA"/>
</dbReference>
<evidence type="ECO:0000313" key="5">
    <source>
        <dbReference type="Proteomes" id="UP000183190"/>
    </source>
</evidence>
<dbReference type="CDD" id="cd01310">
    <property type="entry name" value="TatD_DNAse"/>
    <property type="match status" value="1"/>
</dbReference>
<keyword evidence="2" id="KW-0378">Hydrolase</keyword>
<evidence type="ECO:0000256" key="2">
    <source>
        <dbReference type="ARBA" id="ARBA00022801"/>
    </source>
</evidence>
<dbReference type="FunFam" id="3.20.20.140:FF:000005">
    <property type="entry name" value="TatD family hydrolase"/>
    <property type="match status" value="1"/>
</dbReference>
<keyword evidence="1 3" id="KW-0479">Metal-binding</keyword>
<dbReference type="AlphaFoldDB" id="A0A1H6L3T7"/>
<protein>
    <submittedName>
        <fullName evidence="4">TatD DNase family protein</fullName>
    </submittedName>
</protein>
<evidence type="ECO:0000313" key="4">
    <source>
        <dbReference type="EMBL" id="SEH82833.1"/>
    </source>
</evidence>
<accession>A0A1H6L3T7</accession>
<name>A0A1H6L3T7_RUMFL</name>
<dbReference type="Gene3D" id="3.20.20.140">
    <property type="entry name" value="Metal-dependent hydrolases"/>
    <property type="match status" value="1"/>
</dbReference>
<organism evidence="4 5">
    <name type="scientific">Ruminococcus flavefaciens</name>
    <dbReference type="NCBI Taxonomy" id="1265"/>
    <lineage>
        <taxon>Bacteria</taxon>
        <taxon>Bacillati</taxon>
        <taxon>Bacillota</taxon>
        <taxon>Clostridia</taxon>
        <taxon>Eubacteriales</taxon>
        <taxon>Oscillospiraceae</taxon>
        <taxon>Ruminococcus</taxon>
    </lineage>
</organism>
<evidence type="ECO:0000256" key="3">
    <source>
        <dbReference type="PIRSR" id="PIRSR005902-1"/>
    </source>
</evidence>
<dbReference type="PANTHER" id="PTHR46124:SF2">
    <property type="entry name" value="D-AMINOACYL-TRNA DEACYLASE"/>
    <property type="match status" value="1"/>
</dbReference>
<evidence type="ECO:0000256" key="1">
    <source>
        <dbReference type="ARBA" id="ARBA00022723"/>
    </source>
</evidence>